<dbReference type="AlphaFoldDB" id="A0A8J3BC55"/>
<comment type="caution">
    <text evidence="1">The sequence shown here is derived from an EMBL/GenBank/DDBJ whole genome shotgun (WGS) entry which is preliminary data.</text>
</comment>
<protein>
    <submittedName>
        <fullName evidence="1">Uncharacterized protein</fullName>
    </submittedName>
</protein>
<organism evidence="1 2">
    <name type="scientific">Calditerricola satsumensis</name>
    <dbReference type="NCBI Taxonomy" id="373054"/>
    <lineage>
        <taxon>Bacteria</taxon>
        <taxon>Bacillati</taxon>
        <taxon>Bacillota</taxon>
        <taxon>Bacilli</taxon>
        <taxon>Bacillales</taxon>
        <taxon>Bacillaceae</taxon>
        <taxon>Calditerricola</taxon>
    </lineage>
</organism>
<dbReference type="EMBL" id="BMOF01000004">
    <property type="protein sequence ID" value="GGJ93671.1"/>
    <property type="molecule type" value="Genomic_DNA"/>
</dbReference>
<sequence>MGPMYGGYGCFHMGTRSSSFLSGGGAITHGIRRRGRASLGRVEMGARAGWTSPVQPDVDTVYPTEARYVNLLLYVQP</sequence>
<evidence type="ECO:0000313" key="2">
    <source>
        <dbReference type="Proteomes" id="UP000637720"/>
    </source>
</evidence>
<keyword evidence="2" id="KW-1185">Reference proteome</keyword>
<reference evidence="1" key="2">
    <citation type="submission" date="2020-09" db="EMBL/GenBank/DDBJ databases">
        <authorList>
            <person name="Sun Q."/>
            <person name="Ohkuma M."/>
        </authorList>
    </citation>
    <scope>NUCLEOTIDE SEQUENCE</scope>
    <source>
        <strain evidence="1">JCM 14719</strain>
    </source>
</reference>
<proteinExistence type="predicted"/>
<name>A0A8J3BC55_9BACI</name>
<gene>
    <name evidence="1" type="ORF">GCM10007043_04270</name>
</gene>
<reference evidence="1" key="1">
    <citation type="journal article" date="2014" name="Int. J. Syst. Evol. Microbiol.">
        <title>Complete genome sequence of Corynebacterium casei LMG S-19264T (=DSM 44701T), isolated from a smear-ripened cheese.</title>
        <authorList>
            <consortium name="US DOE Joint Genome Institute (JGI-PGF)"/>
            <person name="Walter F."/>
            <person name="Albersmeier A."/>
            <person name="Kalinowski J."/>
            <person name="Ruckert C."/>
        </authorList>
    </citation>
    <scope>NUCLEOTIDE SEQUENCE</scope>
    <source>
        <strain evidence="1">JCM 14719</strain>
    </source>
</reference>
<dbReference type="Proteomes" id="UP000637720">
    <property type="component" value="Unassembled WGS sequence"/>
</dbReference>
<accession>A0A8J3BC55</accession>
<evidence type="ECO:0000313" key="1">
    <source>
        <dbReference type="EMBL" id="GGJ93671.1"/>
    </source>
</evidence>